<dbReference type="SUPFAM" id="SSF46785">
    <property type="entry name" value="Winged helix' DNA-binding domain"/>
    <property type="match status" value="1"/>
</dbReference>
<evidence type="ECO:0000313" key="6">
    <source>
        <dbReference type="EMBL" id="NKX52297.1"/>
    </source>
</evidence>
<dbReference type="PANTHER" id="PTHR30346:SF0">
    <property type="entry name" value="HCA OPERON TRANSCRIPTIONAL ACTIVATOR HCAR"/>
    <property type="match status" value="1"/>
</dbReference>
<name>A0ABX1JSJ4_9MICC</name>
<dbReference type="EMBL" id="JAAZSR010000477">
    <property type="protein sequence ID" value="NKX52297.1"/>
    <property type="molecule type" value="Genomic_DNA"/>
</dbReference>
<comment type="caution">
    <text evidence="6">The sequence shown here is derived from an EMBL/GenBank/DDBJ whole genome shotgun (WGS) entry which is preliminary data.</text>
</comment>
<feature type="domain" description="HTH lysR-type" evidence="5">
    <location>
        <begin position="1"/>
        <end position="58"/>
    </location>
</feature>
<dbReference type="PROSITE" id="PS50931">
    <property type="entry name" value="HTH_LYSR"/>
    <property type="match status" value="1"/>
</dbReference>
<keyword evidence="7" id="KW-1185">Reference proteome</keyword>
<keyword evidence="4" id="KW-0804">Transcription</keyword>
<feature type="non-terminal residue" evidence="6">
    <location>
        <position position="82"/>
    </location>
</feature>
<evidence type="ECO:0000256" key="3">
    <source>
        <dbReference type="ARBA" id="ARBA00023125"/>
    </source>
</evidence>
<sequence>MELRTLRYFIAVVETGSLSAASQVVRVSQPSLSRQLAALEKELGTGLFDRTARGLTPNSAGRHFLSIAADLVQRADLAMRVM</sequence>
<gene>
    <name evidence="6" type="ORF">HER39_17320</name>
</gene>
<dbReference type="PRINTS" id="PR00039">
    <property type="entry name" value="HTHLYSR"/>
</dbReference>
<evidence type="ECO:0000256" key="4">
    <source>
        <dbReference type="ARBA" id="ARBA00023163"/>
    </source>
</evidence>
<dbReference type="InterPro" id="IPR036388">
    <property type="entry name" value="WH-like_DNA-bd_sf"/>
</dbReference>
<keyword evidence="2" id="KW-0805">Transcription regulation</keyword>
<dbReference type="InterPro" id="IPR000847">
    <property type="entry name" value="LysR_HTH_N"/>
</dbReference>
<dbReference type="InterPro" id="IPR036390">
    <property type="entry name" value="WH_DNA-bd_sf"/>
</dbReference>
<proteinExistence type="inferred from homology"/>
<evidence type="ECO:0000313" key="7">
    <source>
        <dbReference type="Proteomes" id="UP000523795"/>
    </source>
</evidence>
<accession>A0ABX1JSJ4</accession>
<evidence type="ECO:0000256" key="2">
    <source>
        <dbReference type="ARBA" id="ARBA00023015"/>
    </source>
</evidence>
<evidence type="ECO:0000256" key="1">
    <source>
        <dbReference type="ARBA" id="ARBA00009437"/>
    </source>
</evidence>
<dbReference type="PANTHER" id="PTHR30346">
    <property type="entry name" value="TRANSCRIPTIONAL DUAL REGULATOR HCAR-RELATED"/>
    <property type="match status" value="1"/>
</dbReference>
<dbReference type="Gene3D" id="1.10.10.10">
    <property type="entry name" value="Winged helix-like DNA-binding domain superfamily/Winged helix DNA-binding domain"/>
    <property type="match status" value="1"/>
</dbReference>
<evidence type="ECO:0000259" key="5">
    <source>
        <dbReference type="PROSITE" id="PS50931"/>
    </source>
</evidence>
<dbReference type="Proteomes" id="UP000523795">
    <property type="component" value="Unassembled WGS sequence"/>
</dbReference>
<comment type="similarity">
    <text evidence="1">Belongs to the LysR transcriptional regulatory family.</text>
</comment>
<keyword evidence="3" id="KW-0238">DNA-binding</keyword>
<reference evidence="6 7" key="1">
    <citation type="submission" date="2020-04" db="EMBL/GenBank/DDBJ databases">
        <authorList>
            <person name="Liu S."/>
        </authorList>
    </citation>
    <scope>NUCLEOTIDE SEQUENCE [LARGE SCALE GENOMIC DNA]</scope>
    <source>
        <strain evidence="6 7">CGMCC 1.15091</strain>
    </source>
</reference>
<dbReference type="Pfam" id="PF00126">
    <property type="entry name" value="HTH_1"/>
    <property type="match status" value="1"/>
</dbReference>
<organism evidence="6 7">
    <name type="scientific">Arthrobacter deserti</name>
    <dbReference type="NCBI Taxonomy" id="1742687"/>
    <lineage>
        <taxon>Bacteria</taxon>
        <taxon>Bacillati</taxon>
        <taxon>Actinomycetota</taxon>
        <taxon>Actinomycetes</taxon>
        <taxon>Micrococcales</taxon>
        <taxon>Micrococcaceae</taxon>
        <taxon>Arthrobacter</taxon>
    </lineage>
</organism>
<protein>
    <submittedName>
        <fullName evidence="6">LysR family transcriptional regulator</fullName>
    </submittedName>
</protein>